<dbReference type="InterPro" id="IPR011009">
    <property type="entry name" value="Kinase-like_dom_sf"/>
</dbReference>
<reference evidence="2" key="4">
    <citation type="submission" date="2023-12" db="EMBL/GenBank/DDBJ databases">
        <authorList>
            <person name="Sun Q."/>
            <person name="Inoue M."/>
        </authorList>
    </citation>
    <scope>NUCLEOTIDE SEQUENCE</scope>
    <source>
        <strain evidence="2">JCM 10667</strain>
    </source>
</reference>
<name>A0A7W7MUU3_9ACTN</name>
<dbReference type="EMBL" id="BAAAHD010000001">
    <property type="protein sequence ID" value="GAA0544487.1"/>
    <property type="molecule type" value="Genomic_DNA"/>
</dbReference>
<keyword evidence="3" id="KW-0808">Transferase</keyword>
<dbReference type="Proteomes" id="UP001501427">
    <property type="component" value="Unassembled WGS sequence"/>
</dbReference>
<keyword evidence="5" id="KW-1185">Reference proteome</keyword>
<dbReference type="Proteomes" id="UP000549343">
    <property type="component" value="Unassembled WGS sequence"/>
</dbReference>
<reference evidence="5" key="2">
    <citation type="journal article" date="2019" name="Int. J. Syst. Evol. Microbiol.">
        <title>The Global Catalogue of Microorganisms (GCM) 10K type strain sequencing project: providing services to taxonomists for standard genome sequencing and annotation.</title>
        <authorList>
            <consortium name="The Broad Institute Genomics Platform"/>
            <consortium name="The Broad Institute Genome Sequencing Center for Infectious Disease"/>
            <person name="Wu L."/>
            <person name="Ma J."/>
        </authorList>
    </citation>
    <scope>NUCLEOTIDE SEQUENCE [LARGE SCALE GENOMIC DNA]</scope>
    <source>
        <strain evidence="5">JCM 10667</strain>
    </source>
</reference>
<reference evidence="3 4" key="3">
    <citation type="submission" date="2020-08" db="EMBL/GenBank/DDBJ databases">
        <title>Sequencing the genomes of 1000 actinobacteria strains.</title>
        <authorList>
            <person name="Klenk H.-P."/>
        </authorList>
    </citation>
    <scope>NUCLEOTIDE SEQUENCE [LARGE SCALE GENOMIC DNA]</scope>
    <source>
        <strain evidence="3 4">DSM 44772</strain>
    </source>
</reference>
<dbReference type="InterPro" id="IPR002575">
    <property type="entry name" value="Aminoglycoside_PTrfase"/>
</dbReference>
<accession>A0A7W7MUU3</accession>
<organism evidence="3 4">
    <name type="scientific">Actinomadura livida</name>
    <dbReference type="NCBI Taxonomy" id="79909"/>
    <lineage>
        <taxon>Bacteria</taxon>
        <taxon>Bacillati</taxon>
        <taxon>Actinomycetota</taxon>
        <taxon>Actinomycetes</taxon>
        <taxon>Streptosporangiales</taxon>
        <taxon>Thermomonosporaceae</taxon>
        <taxon>Actinomadura</taxon>
    </lineage>
</organism>
<dbReference type="GO" id="GO:0016301">
    <property type="term" value="F:kinase activity"/>
    <property type="evidence" value="ECO:0007669"/>
    <property type="project" value="UniProtKB-KW"/>
</dbReference>
<evidence type="ECO:0000259" key="1">
    <source>
        <dbReference type="Pfam" id="PF01636"/>
    </source>
</evidence>
<evidence type="ECO:0000313" key="5">
    <source>
        <dbReference type="Proteomes" id="UP001501427"/>
    </source>
</evidence>
<evidence type="ECO:0000313" key="3">
    <source>
        <dbReference type="EMBL" id="MBB4771921.1"/>
    </source>
</evidence>
<reference evidence="2" key="1">
    <citation type="journal article" date="2014" name="Int. J. Syst. Evol. Microbiol.">
        <title>Complete genome of a new Firmicutes species belonging to the dominant human colonic microbiota ('Ruminococcus bicirculans') reveals two chromosomes and a selective capacity to utilize plant glucans.</title>
        <authorList>
            <consortium name="NISC Comparative Sequencing Program"/>
            <person name="Wegmann U."/>
            <person name="Louis P."/>
            <person name="Goesmann A."/>
            <person name="Henrissat B."/>
            <person name="Duncan S.H."/>
            <person name="Flint H.J."/>
        </authorList>
    </citation>
    <scope>NUCLEOTIDE SEQUENCE</scope>
    <source>
        <strain evidence="2">JCM 10667</strain>
    </source>
</reference>
<dbReference type="AlphaFoldDB" id="A0A7W7MUU3"/>
<evidence type="ECO:0000313" key="4">
    <source>
        <dbReference type="Proteomes" id="UP000549343"/>
    </source>
</evidence>
<keyword evidence="3" id="KW-0418">Kinase</keyword>
<evidence type="ECO:0000313" key="2">
    <source>
        <dbReference type="EMBL" id="GAA0544487.1"/>
    </source>
</evidence>
<gene>
    <name evidence="3" type="ORF">F4557_000339</name>
    <name evidence="2" type="ORF">GCM10009546_03200</name>
</gene>
<proteinExistence type="predicted"/>
<dbReference type="RefSeq" id="WP_221480504.1">
    <property type="nucleotide sequence ID" value="NZ_BAAAHD010000001.1"/>
</dbReference>
<dbReference type="Gene3D" id="3.90.1200.10">
    <property type="match status" value="1"/>
</dbReference>
<dbReference type="Pfam" id="PF01636">
    <property type="entry name" value="APH"/>
    <property type="match status" value="1"/>
</dbReference>
<feature type="domain" description="Aminoglycoside phosphotransferase" evidence="1">
    <location>
        <begin position="35"/>
        <end position="248"/>
    </location>
</feature>
<comment type="caution">
    <text evidence="3">The sequence shown here is derived from an EMBL/GenBank/DDBJ whole genome shotgun (WGS) entry which is preliminary data.</text>
</comment>
<sequence>MMLDAASLPADLRRWLADHLPGVGCATDASWPQRTESRVWRLEAGTTAVYVKISPSPETHKRETDAYRHAAAALSREEAPRLIAADPALQAILVTALDGKVVRELPLTATVEAQVHELAGRLLRRWHDHAEPVPPQARKGVMASMDNQASEASACLDNLNRHLTGAERALVSEVARDLPALTADLPLVYLHGDFSPRNWVWNAKTQTLGLIDFEMADHALAVQDMIWLSGAVWPTRSDLRKSFFTGYGRELTTKEHQALLLLTTRLAASYLAAGLANNDQVLIDRGRNALSELARTHT</sequence>
<dbReference type="SUPFAM" id="SSF56112">
    <property type="entry name" value="Protein kinase-like (PK-like)"/>
    <property type="match status" value="1"/>
</dbReference>
<dbReference type="EMBL" id="JACHMV010000001">
    <property type="protein sequence ID" value="MBB4771921.1"/>
    <property type="molecule type" value="Genomic_DNA"/>
</dbReference>
<protein>
    <submittedName>
        <fullName evidence="2">Aminoglycoside phosphotransferase family protein</fullName>
    </submittedName>
    <submittedName>
        <fullName evidence="3">Ser/Thr protein kinase RdoA (MazF antagonist)</fullName>
    </submittedName>
</protein>